<dbReference type="PANTHER" id="PTHR24171">
    <property type="entry name" value="ANKYRIN REPEAT DOMAIN-CONTAINING PROTEIN 39-RELATED"/>
    <property type="match status" value="1"/>
</dbReference>
<sequence length="710" mass="78755">MDCRDESPGQFRDFRKDDFEADWIKLSEGKFGQVYQVKLKLGQEKCALKTFDTTFNISKEVSNAARLKFKNVISIYGLCSEATAVVVEFMSEGSLNNLLSSHTLMWTKKFQMIHEVSMGMDFLHSMKPPMLHLNLKTSNILLDDHLHVKISDFNIIQWEEGMSKAVFMERLLARGNISYIPPETFTQCPDPPGTTFDVYSFGVVMWEILTQQKPYAGDRVTTLILQVSKGKRPSLDIIPDQRPQGSDQMISIMKECWEKDPTKRPEFSDEDVDNCLKFRARQNGTLLSDGQDGILFLLSKKDFSGFRQSVKKEHVCAQFSGQKSLLHFTVASGDLESVKHALSLGAEVNCTTARGYTPLIIAVLSHDIISLLLEHGATVTHGDEDGWTPLHFAVQNGDDRTVRLLLDKGAVADVLENDGWMPLHLASQNGHETVVRLLLSRLHEGTTVDQVEQHGRTPLHLASSYGHLNIVKLLLTHGADPNATDKSLSTALHLSADQGHNRIVRQLLKSGVNTDSPDSRRCTPLHLAALKGHAGICRQLLSNGANPESKTLQEWTPMHLAALRGHEAVVVQLESWGDTVNSKGQNGWTPLHLACYRGHPEVVAKLLSAKADPNIKEDKKGWTPLHVACNSLNFPCVLHLILHKADVNALNSGKATPLHLAAQHGCVSTVKALLMNGAQRSLQDSSGSTPQDVAQQCEKWEIVKLLEKDD</sequence>
<reference evidence="5" key="2">
    <citation type="submission" date="2025-08" db="UniProtKB">
        <authorList>
            <consortium name="Ensembl"/>
        </authorList>
    </citation>
    <scope>IDENTIFICATION</scope>
</reference>
<dbReference type="InterPro" id="IPR002110">
    <property type="entry name" value="Ankyrin_rpt"/>
</dbReference>
<reference evidence="5" key="1">
    <citation type="submission" date="2014-08" db="EMBL/GenBank/DDBJ databases">
        <authorList>
            <person name="Senf B."/>
            <person name="Petzold A."/>
            <person name="Downie B.R."/>
            <person name="Koch P."/>
            <person name="Platzer M."/>
        </authorList>
    </citation>
    <scope>NUCLEOTIDE SEQUENCE [LARGE SCALE GENOMIC DNA]</scope>
    <source>
        <strain evidence="5">GRZ</strain>
    </source>
</reference>
<protein>
    <submittedName>
        <fullName evidence="5">Ankyrin repeat and kinase domain containing 1</fullName>
    </submittedName>
</protein>
<gene>
    <name evidence="5" type="primary">ANKK1</name>
    <name evidence="5" type="synonym">ankk1</name>
</gene>
<keyword evidence="6" id="KW-1185">Reference proteome</keyword>
<feature type="domain" description="Protein kinase" evidence="4">
    <location>
        <begin position="20"/>
        <end position="276"/>
    </location>
</feature>
<dbReference type="InterPro" id="IPR011009">
    <property type="entry name" value="Kinase-like_dom_sf"/>
</dbReference>
<dbReference type="Pfam" id="PF12796">
    <property type="entry name" value="Ank_2"/>
    <property type="match status" value="4"/>
</dbReference>
<dbReference type="Gene3D" id="1.10.510.10">
    <property type="entry name" value="Transferase(Phosphotransferase) domain 1"/>
    <property type="match status" value="1"/>
</dbReference>
<dbReference type="PROSITE" id="PS50011">
    <property type="entry name" value="PROTEIN_KINASE_DOM"/>
    <property type="match status" value="1"/>
</dbReference>
<feature type="repeat" description="ANK" evidence="3">
    <location>
        <begin position="553"/>
        <end position="585"/>
    </location>
</feature>
<feature type="repeat" description="ANK" evidence="3">
    <location>
        <begin position="520"/>
        <end position="552"/>
    </location>
</feature>
<dbReference type="InterPro" id="IPR000719">
    <property type="entry name" value="Prot_kinase_dom"/>
</dbReference>
<keyword evidence="1" id="KW-0677">Repeat</keyword>
<feature type="repeat" description="ANK" evidence="3">
    <location>
        <begin position="620"/>
        <end position="652"/>
    </location>
</feature>
<dbReference type="SUPFAM" id="SSF56112">
    <property type="entry name" value="Protein kinase-like (PK-like)"/>
    <property type="match status" value="1"/>
</dbReference>
<feature type="repeat" description="ANK" evidence="3">
    <location>
        <begin position="586"/>
        <end position="618"/>
    </location>
</feature>
<feature type="repeat" description="ANK" evidence="3">
    <location>
        <begin position="454"/>
        <end position="486"/>
    </location>
</feature>
<dbReference type="PROSITE" id="PS50297">
    <property type="entry name" value="ANK_REP_REGION"/>
    <property type="match status" value="8"/>
</dbReference>
<organism evidence="5 6">
    <name type="scientific">Nothobranchius furzeri</name>
    <name type="common">Turquoise killifish</name>
    <dbReference type="NCBI Taxonomy" id="105023"/>
    <lineage>
        <taxon>Eukaryota</taxon>
        <taxon>Metazoa</taxon>
        <taxon>Chordata</taxon>
        <taxon>Craniata</taxon>
        <taxon>Vertebrata</taxon>
        <taxon>Euteleostomi</taxon>
        <taxon>Actinopterygii</taxon>
        <taxon>Neopterygii</taxon>
        <taxon>Teleostei</taxon>
        <taxon>Neoteleostei</taxon>
        <taxon>Acanthomorphata</taxon>
        <taxon>Ovalentaria</taxon>
        <taxon>Atherinomorphae</taxon>
        <taxon>Cyprinodontiformes</taxon>
        <taxon>Nothobranchiidae</taxon>
        <taxon>Nothobranchius</taxon>
    </lineage>
</organism>
<feature type="repeat" description="ANK" evidence="3">
    <location>
        <begin position="487"/>
        <end position="519"/>
    </location>
</feature>
<dbReference type="AlphaFoldDB" id="A0A8C6PSF0"/>
<dbReference type="Ensembl" id="ENSNFUT00015050081.1">
    <property type="protein sequence ID" value="ENSNFUP00015047991.1"/>
    <property type="gene ID" value="ENSNFUG00015022634.1"/>
</dbReference>
<dbReference type="Proteomes" id="UP000694548">
    <property type="component" value="Chromosome sgr16"/>
</dbReference>
<evidence type="ECO:0000259" key="4">
    <source>
        <dbReference type="PROSITE" id="PS50011"/>
    </source>
</evidence>
<dbReference type="Pfam" id="PF07714">
    <property type="entry name" value="PK_Tyr_Ser-Thr"/>
    <property type="match status" value="1"/>
</dbReference>
<dbReference type="GeneTree" id="ENSGT00940000162060"/>
<evidence type="ECO:0000256" key="1">
    <source>
        <dbReference type="ARBA" id="ARBA00022737"/>
    </source>
</evidence>
<evidence type="ECO:0000256" key="2">
    <source>
        <dbReference type="ARBA" id="ARBA00023043"/>
    </source>
</evidence>
<dbReference type="Gene3D" id="1.25.40.20">
    <property type="entry name" value="Ankyrin repeat-containing domain"/>
    <property type="match status" value="5"/>
</dbReference>
<dbReference type="Pfam" id="PF00023">
    <property type="entry name" value="Ank"/>
    <property type="match status" value="1"/>
</dbReference>
<feature type="repeat" description="ANK" evidence="3">
    <location>
        <begin position="418"/>
        <end position="450"/>
    </location>
</feature>
<dbReference type="InterPro" id="IPR001245">
    <property type="entry name" value="Ser-Thr/Tyr_kinase_cat_dom"/>
</dbReference>
<accession>A0A8C6PSF0</accession>
<evidence type="ECO:0000313" key="5">
    <source>
        <dbReference type="Ensembl" id="ENSNFUP00015047991.1"/>
    </source>
</evidence>
<dbReference type="PRINTS" id="PR01415">
    <property type="entry name" value="ANKYRIN"/>
</dbReference>
<feature type="repeat" description="ANK" evidence="3">
    <location>
        <begin position="385"/>
        <end position="417"/>
    </location>
</feature>
<name>A0A8C6PSF0_NOTFU</name>
<feature type="repeat" description="ANK" evidence="3">
    <location>
        <begin position="653"/>
        <end position="685"/>
    </location>
</feature>
<dbReference type="GO" id="GO:0004672">
    <property type="term" value="F:protein kinase activity"/>
    <property type="evidence" value="ECO:0007669"/>
    <property type="project" value="InterPro"/>
</dbReference>
<dbReference type="PROSITE" id="PS50088">
    <property type="entry name" value="ANK_REPEAT"/>
    <property type="match status" value="9"/>
</dbReference>
<proteinExistence type="predicted"/>
<evidence type="ECO:0000313" key="6">
    <source>
        <dbReference type="Proteomes" id="UP000694548"/>
    </source>
</evidence>
<dbReference type="SMART" id="SM00248">
    <property type="entry name" value="ANK"/>
    <property type="match status" value="11"/>
</dbReference>
<dbReference type="SUPFAM" id="SSF48403">
    <property type="entry name" value="Ankyrin repeat"/>
    <property type="match status" value="1"/>
</dbReference>
<dbReference type="GO" id="GO:0005524">
    <property type="term" value="F:ATP binding"/>
    <property type="evidence" value="ECO:0007669"/>
    <property type="project" value="InterPro"/>
</dbReference>
<reference evidence="5" key="3">
    <citation type="submission" date="2025-09" db="UniProtKB">
        <authorList>
            <consortium name="Ensembl"/>
        </authorList>
    </citation>
    <scope>IDENTIFICATION</scope>
</reference>
<keyword evidence="2 3" id="KW-0040">ANK repeat</keyword>
<dbReference type="InterPro" id="IPR036770">
    <property type="entry name" value="Ankyrin_rpt-contain_sf"/>
</dbReference>
<evidence type="ECO:0000256" key="3">
    <source>
        <dbReference type="PROSITE-ProRule" id="PRU00023"/>
    </source>
</evidence>